<dbReference type="AlphaFoldDB" id="A0A2C9ZLP2"/>
<accession>A0A2C9ZLP2</accession>
<dbReference type="Proteomes" id="UP000194761">
    <property type="component" value="Unassembled WGS sequence"/>
</dbReference>
<proteinExistence type="predicted"/>
<name>A0A2C9ZLP2_9ACTN</name>
<gene>
    <name evidence="1" type="ORF">CA984_23750</name>
</gene>
<organism evidence="1 2">
    <name type="scientific">Streptosporangium minutum</name>
    <dbReference type="NCBI Taxonomy" id="569862"/>
    <lineage>
        <taxon>Bacteria</taxon>
        <taxon>Bacillati</taxon>
        <taxon>Actinomycetota</taxon>
        <taxon>Actinomycetes</taxon>
        <taxon>Streptosporangiales</taxon>
        <taxon>Streptosporangiaceae</taxon>
        <taxon>Streptosporangium</taxon>
    </lineage>
</organism>
<evidence type="ECO:0000313" key="1">
    <source>
        <dbReference type="EMBL" id="OUC94113.1"/>
    </source>
</evidence>
<reference evidence="1 2" key="1">
    <citation type="submission" date="2017-05" db="EMBL/GenBank/DDBJ databases">
        <title>Biotechnological potential of actinobacteria isolated from South African environments.</title>
        <authorList>
            <person name="Le Roes-Hill M."/>
            <person name="Prins A."/>
            <person name="Durrell K.A."/>
        </authorList>
    </citation>
    <scope>NUCLEOTIDE SEQUENCE [LARGE SCALE GENOMIC DNA]</scope>
    <source>
        <strain evidence="1">M26</strain>
    </source>
</reference>
<sequence length="91" mass="9660">MRATIDFSIPQSATPALPDAEQSRIHILYGARLCAPFERDASATAARPERSCRDCFSLPEAAGGRKGSGYGGHAVRRDTDARRWVGGAAGV</sequence>
<protein>
    <submittedName>
        <fullName evidence="1">Uncharacterized protein</fullName>
    </submittedName>
</protein>
<evidence type="ECO:0000313" key="2">
    <source>
        <dbReference type="Proteomes" id="UP000194761"/>
    </source>
</evidence>
<dbReference type="EMBL" id="NGFP01000115">
    <property type="protein sequence ID" value="OUC94113.1"/>
    <property type="molecule type" value="Genomic_DNA"/>
</dbReference>
<keyword evidence="2" id="KW-1185">Reference proteome</keyword>
<comment type="caution">
    <text evidence="1">The sequence shown here is derived from an EMBL/GenBank/DDBJ whole genome shotgun (WGS) entry which is preliminary data.</text>
</comment>